<dbReference type="PANTHER" id="PTHR37167:SF1">
    <property type="entry name" value="1,4-DIHYDROXY-6-NAPHTOATE SYNTHASE"/>
    <property type="match status" value="1"/>
</dbReference>
<dbReference type="InterPro" id="IPR030869">
    <property type="entry name" value="MqnD"/>
</dbReference>
<evidence type="ECO:0000313" key="5">
    <source>
        <dbReference type="EMBL" id="TYB33065.1"/>
    </source>
</evidence>
<evidence type="ECO:0000256" key="2">
    <source>
        <dbReference type="ARBA" id="ARBA00022428"/>
    </source>
</evidence>
<dbReference type="SUPFAM" id="SSF53850">
    <property type="entry name" value="Periplasmic binding protein-like II"/>
    <property type="match status" value="1"/>
</dbReference>
<proteinExistence type="inferred from homology"/>
<dbReference type="GO" id="GO:0016830">
    <property type="term" value="F:carbon-carbon lyase activity"/>
    <property type="evidence" value="ECO:0007669"/>
    <property type="project" value="UniProtKB-UniRule"/>
</dbReference>
<organism evidence="5 6">
    <name type="scientific">Flexistipes sinusarabici</name>
    <dbReference type="NCBI Taxonomy" id="2352"/>
    <lineage>
        <taxon>Bacteria</taxon>
        <taxon>Pseudomonadati</taxon>
        <taxon>Deferribacterota</taxon>
        <taxon>Deferribacteres</taxon>
        <taxon>Deferribacterales</taxon>
        <taxon>Flexistipitaceae</taxon>
        <taxon>Flexistipes</taxon>
    </lineage>
</organism>
<evidence type="ECO:0000256" key="4">
    <source>
        <dbReference type="HAMAP-Rule" id="MF_00996"/>
    </source>
</evidence>
<dbReference type="GO" id="GO:0009234">
    <property type="term" value="P:menaquinone biosynthetic process"/>
    <property type="evidence" value="ECO:0007669"/>
    <property type="project" value="UniProtKB-UniRule"/>
</dbReference>
<sequence>MELRLGISTCPNDTFIFMPIIHNFVDTSPFTFRVVLDDVEKLNGFALSGLLDVVKVSYGVVPKVKDKYNILKSGGALGYGCGPVVVSSDACTVDELKEKKIAIPGENTTAFMIFKYFFGGDFDFIPMRFDRIIPAVKEGKADAGILIHEGRFVYNDHGLNLLADLGELWEKKQNAPIPLGAILLTTKLKKEAVLLNNIIKSSINFSGNNFEIVKPFIYRYAQQLDNDVINKHIELFVNEYSLDVAPVAAKIAPFIQADERLFV</sequence>
<dbReference type="CDD" id="cd13635">
    <property type="entry name" value="PBP2_Ttha1568_Mqnd"/>
    <property type="match status" value="1"/>
</dbReference>
<comment type="function">
    <text evidence="4">Catalyzes the conversion of cyclic dehypoxanthine futalosine (cyclic DHFL) into 1,4-dihydroxy-6-naphthoate, a step in the biosynthesis of menaquinone (MK, vitamin K2).</text>
</comment>
<dbReference type="EC" id="4.1.99.29" evidence="4"/>
<keyword evidence="3 4" id="KW-0456">Lyase</keyword>
<dbReference type="EMBL" id="VSIV01000209">
    <property type="protein sequence ID" value="TYB33065.1"/>
    <property type="molecule type" value="Genomic_DNA"/>
</dbReference>
<dbReference type="Proteomes" id="UP000323337">
    <property type="component" value="Unassembled WGS sequence"/>
</dbReference>
<dbReference type="AlphaFoldDB" id="A0A5D0MM91"/>
<comment type="similarity">
    <text evidence="4">Belongs to the MqnA/MqnD family. MqnD subfamily.</text>
</comment>
<keyword evidence="2 4" id="KW-0474">Menaquinone biosynthesis</keyword>
<comment type="pathway">
    <text evidence="1 4">Quinol/quinone metabolism; menaquinone biosynthesis.</text>
</comment>
<evidence type="ECO:0000256" key="3">
    <source>
        <dbReference type="ARBA" id="ARBA00023239"/>
    </source>
</evidence>
<dbReference type="PANTHER" id="PTHR37167">
    <property type="entry name" value="1,4-DIHYDROXY-6-NAPHTOATE SYNTHASE"/>
    <property type="match status" value="1"/>
</dbReference>
<gene>
    <name evidence="4" type="primary">mqnD</name>
    <name evidence="5" type="ORF">FXF49_08335</name>
</gene>
<dbReference type="Gene3D" id="3.40.190.10">
    <property type="entry name" value="Periplasmic binding protein-like II"/>
    <property type="match status" value="2"/>
</dbReference>
<dbReference type="UniPathway" id="UPA00079"/>
<evidence type="ECO:0000256" key="1">
    <source>
        <dbReference type="ARBA" id="ARBA00004863"/>
    </source>
</evidence>
<evidence type="ECO:0000313" key="6">
    <source>
        <dbReference type="Proteomes" id="UP000323337"/>
    </source>
</evidence>
<dbReference type="Pfam" id="PF02621">
    <property type="entry name" value="VitK2_biosynth"/>
    <property type="match status" value="1"/>
</dbReference>
<name>A0A5D0MM91_FLESI</name>
<comment type="caution">
    <text evidence="5">The sequence shown here is derived from an EMBL/GenBank/DDBJ whole genome shotgun (WGS) entry which is preliminary data.</text>
</comment>
<reference evidence="5 6" key="1">
    <citation type="submission" date="2019-08" db="EMBL/GenBank/DDBJ databases">
        <title>Genomic characterization of a novel candidate phylum (ARYD3) from a high temperature, high salinity tertiary oil reservoir in north central Oklahoma, USA.</title>
        <authorList>
            <person name="Youssef N.H."/>
            <person name="Yadav A."/>
            <person name="Elshahed M.S."/>
        </authorList>
    </citation>
    <scope>NUCLEOTIDE SEQUENCE [LARGE SCALE GENOMIC DNA]</scope>
    <source>
        <strain evidence="5">ARYD1</strain>
    </source>
</reference>
<dbReference type="HAMAP" id="MF_00996">
    <property type="entry name" value="MqnD"/>
    <property type="match status" value="1"/>
</dbReference>
<feature type="binding site" evidence="4">
    <location>
        <begin position="55"/>
        <end position="57"/>
    </location>
    <ligand>
        <name>substrate</name>
    </ligand>
</feature>
<accession>A0A5D0MM91</accession>
<feature type="binding site" evidence="4">
    <location>
        <begin position="109"/>
        <end position="110"/>
    </location>
    <ligand>
        <name>substrate</name>
    </ligand>
</feature>
<dbReference type="RefSeq" id="WP_303701439.1">
    <property type="nucleotide sequence ID" value="NZ_VSIV01000209.1"/>
</dbReference>
<dbReference type="InterPro" id="IPR003773">
    <property type="entry name" value="Menaquinone_biosynth"/>
</dbReference>
<comment type="catalytic activity">
    <reaction evidence="4">
        <text>cyclic dehypoxanthinylfutalosinate = 1,4-dihydroxy-6-naphthoate + dihydroxyacetone</text>
        <dbReference type="Rhea" id="RHEA:33087"/>
        <dbReference type="ChEBI" id="CHEBI:16016"/>
        <dbReference type="ChEBI" id="CHEBI:64254"/>
        <dbReference type="ChEBI" id="CHEBI:64270"/>
        <dbReference type="EC" id="4.1.99.29"/>
    </reaction>
</comment>
<protein>
    <recommendedName>
        <fullName evidence="4">1,4-dihydroxy-6-naphtoate synthase</fullName>
        <ecNumber evidence="4">4.1.99.29</ecNumber>
    </recommendedName>
    <alternativeName>
        <fullName evidence="4">Menaquinone biosynthetic enzyme MqnD</fullName>
    </alternativeName>
</protein>
<feature type="active site" description="Proton acceptor" evidence="4">
    <location>
        <position position="148"/>
    </location>
</feature>